<proteinExistence type="predicted"/>
<evidence type="ECO:0008006" key="4">
    <source>
        <dbReference type="Google" id="ProtNLM"/>
    </source>
</evidence>
<evidence type="ECO:0000313" key="3">
    <source>
        <dbReference type="Proteomes" id="UP001553715"/>
    </source>
</evidence>
<keyword evidence="3" id="KW-1185">Reference proteome</keyword>
<dbReference type="PROSITE" id="PS51257">
    <property type="entry name" value="PROKAR_LIPOPROTEIN"/>
    <property type="match status" value="1"/>
</dbReference>
<dbReference type="RefSeq" id="WP_366233480.1">
    <property type="nucleotide sequence ID" value="NZ_JBFBMH010000039.1"/>
</dbReference>
<feature type="chain" id="PRO_5046789796" description="DUF3558 domain-containing protein" evidence="1">
    <location>
        <begin position="23"/>
        <end position="143"/>
    </location>
</feature>
<reference evidence="2 3" key="1">
    <citation type="submission" date="2024-06" db="EMBL/GenBank/DDBJ databases">
        <title>The Natural Products Discovery Center: Release of the First 8490 Sequenced Strains for Exploring Actinobacteria Biosynthetic Diversity.</title>
        <authorList>
            <person name="Kalkreuter E."/>
            <person name="Kautsar S.A."/>
            <person name="Yang D."/>
            <person name="Bader C.D."/>
            <person name="Teijaro C.N."/>
            <person name="Fluegel L."/>
            <person name="Davis C.M."/>
            <person name="Simpson J.R."/>
            <person name="Lauterbach L."/>
            <person name="Steele A.D."/>
            <person name="Gui C."/>
            <person name="Meng S."/>
            <person name="Li G."/>
            <person name="Viehrig K."/>
            <person name="Ye F."/>
            <person name="Su P."/>
            <person name="Kiefer A.F."/>
            <person name="Nichols A."/>
            <person name="Cepeda A.J."/>
            <person name="Yan W."/>
            <person name="Fan B."/>
            <person name="Jiang Y."/>
            <person name="Adhikari A."/>
            <person name="Zheng C.-J."/>
            <person name="Schuster L."/>
            <person name="Cowan T.M."/>
            <person name="Smanski M.J."/>
            <person name="Chevrette M.G."/>
            <person name="De Carvalho L.P.S."/>
            <person name="Shen B."/>
        </authorList>
    </citation>
    <scope>NUCLEOTIDE SEQUENCE [LARGE SCALE GENOMIC DNA]</scope>
    <source>
        <strain evidence="2 3">NPDC077434</strain>
    </source>
</reference>
<dbReference type="Proteomes" id="UP001553715">
    <property type="component" value="Unassembled WGS sequence"/>
</dbReference>
<evidence type="ECO:0000256" key="1">
    <source>
        <dbReference type="SAM" id="SignalP"/>
    </source>
</evidence>
<sequence length="143" mass="14981">MRYVRRLLVALPVVAMAGLLSACIAKGGQGVTVPAGADLLEQCAPELLSVEDLASRGEPGCDLVGSRVHIPDGPTLDVWQVGTAFSHQSSSTGSVEYQILNWGVPGIAVSTVDNGRLIDLWASSAEAEELQRQQLSLDGIDGI</sequence>
<evidence type="ECO:0000313" key="2">
    <source>
        <dbReference type="EMBL" id="MEW1976641.1"/>
    </source>
</evidence>
<gene>
    <name evidence="2" type="ORF">AB0301_16425</name>
</gene>
<organism evidence="2 3">
    <name type="scientific">Microbacterium profundi</name>
    <dbReference type="NCBI Taxonomy" id="450380"/>
    <lineage>
        <taxon>Bacteria</taxon>
        <taxon>Bacillati</taxon>
        <taxon>Actinomycetota</taxon>
        <taxon>Actinomycetes</taxon>
        <taxon>Micrococcales</taxon>
        <taxon>Microbacteriaceae</taxon>
        <taxon>Microbacterium</taxon>
    </lineage>
</organism>
<dbReference type="EMBL" id="JBFBMH010000039">
    <property type="protein sequence ID" value="MEW1976641.1"/>
    <property type="molecule type" value="Genomic_DNA"/>
</dbReference>
<feature type="signal peptide" evidence="1">
    <location>
        <begin position="1"/>
        <end position="22"/>
    </location>
</feature>
<protein>
    <recommendedName>
        <fullName evidence="4">DUF3558 domain-containing protein</fullName>
    </recommendedName>
</protein>
<name>A0ABV3LL44_9MICO</name>
<comment type="caution">
    <text evidence="2">The sequence shown here is derived from an EMBL/GenBank/DDBJ whole genome shotgun (WGS) entry which is preliminary data.</text>
</comment>
<accession>A0ABV3LL44</accession>
<keyword evidence="1" id="KW-0732">Signal</keyword>